<feature type="domain" description="Myb-like" evidence="3">
    <location>
        <begin position="222"/>
        <end position="265"/>
    </location>
</feature>
<feature type="domain" description="Myb-like" evidence="3">
    <location>
        <begin position="441"/>
        <end position="486"/>
    </location>
</feature>
<dbReference type="PANTHER" id="PTHR45614">
    <property type="entry name" value="MYB PROTEIN-RELATED"/>
    <property type="match status" value="1"/>
</dbReference>
<dbReference type="InterPro" id="IPR050560">
    <property type="entry name" value="MYB_TF"/>
</dbReference>
<evidence type="ECO:0000256" key="1">
    <source>
        <dbReference type="SAM" id="Coils"/>
    </source>
</evidence>
<feature type="region of interest" description="Disordered" evidence="2">
    <location>
        <begin position="23"/>
        <end position="67"/>
    </location>
</feature>
<dbReference type="InterPro" id="IPR009057">
    <property type="entry name" value="Homeodomain-like_sf"/>
</dbReference>
<dbReference type="OrthoDB" id="2143914at2759"/>
<dbReference type="GO" id="GO:0005634">
    <property type="term" value="C:nucleus"/>
    <property type="evidence" value="ECO:0007669"/>
    <property type="project" value="TreeGrafter"/>
</dbReference>
<feature type="domain" description="Myb-like" evidence="3">
    <location>
        <begin position="276"/>
        <end position="318"/>
    </location>
</feature>
<feature type="compositionally biased region" description="Polar residues" evidence="2">
    <location>
        <begin position="56"/>
        <end position="67"/>
    </location>
</feature>
<dbReference type="InterPro" id="IPR001005">
    <property type="entry name" value="SANT/Myb"/>
</dbReference>
<dbReference type="EMBL" id="JAAAHW010004043">
    <property type="protein sequence ID" value="KAF9979488.1"/>
    <property type="molecule type" value="Genomic_DNA"/>
</dbReference>
<evidence type="ECO:0000313" key="6">
    <source>
        <dbReference type="Proteomes" id="UP000749646"/>
    </source>
</evidence>
<dbReference type="GO" id="GO:0000978">
    <property type="term" value="F:RNA polymerase II cis-regulatory region sequence-specific DNA binding"/>
    <property type="evidence" value="ECO:0007669"/>
    <property type="project" value="TreeGrafter"/>
</dbReference>
<dbReference type="InterPro" id="IPR017930">
    <property type="entry name" value="Myb_dom"/>
</dbReference>
<comment type="caution">
    <text evidence="5">The sequence shown here is derived from an EMBL/GenBank/DDBJ whole genome shotgun (WGS) entry which is preliminary data.</text>
</comment>
<dbReference type="CDD" id="cd00167">
    <property type="entry name" value="SANT"/>
    <property type="match status" value="3"/>
</dbReference>
<dbReference type="PANTHER" id="PTHR45614:SF51">
    <property type="entry name" value="MYB-LIKE DNA-BINDING PROTEIN BAS1"/>
    <property type="match status" value="1"/>
</dbReference>
<sequence>MSNHSTVIQDQASSSAQIVTDIEEDVTSSATSGTATTTTTTTTTTSKTALNTSKSISNPSYNTRLQKPQFTPEIDAKILQLREQGYSWTAVGSALGLSHRSCHRRYFTVLDPNLEERWSESKVRQMEDLVVQGKSWSEMASIFGNTSTNCQVKWNSLFKSRTFDIIQSKVLLKLVEEHGEKNWKAVMQGFMFQLGGRDMAKVTPEQLKHQYYRLLRQPTHVWTIHEETALIQHVLKHGTHQWDVISEALQIHTPEQCKAKWIALDMKAKIPKDKLWYKGERSNFWRLWLRYGDDWNTIARFLPKRSAEQCQALFEKITAKFRKADNDKDKDKDKGKGKGKDKGKGKGKGKGKDKYNQDDDTVFREKVTEFAKNNSDHITLAWKKEDSQRLWQVVQQFRLESPSRRVLWKKVGDRMNMGLLPAQYKHHHYYLNTVNKVGLSGVWTEDDIERLQRVVQVVGRNWVRISKEFMPHRNPKSLCHKFASIEYKGSHISPMEYDRLMSEIEIQEEEFNRELEQNQNQKQEGSSSRIPKFTPDWGNIAKAMPGGSWTPAQCQISYESSFKNHINSEWTPEQDENLLRAVQSSGRKNWFGVAQQVAGKDTWDCRMRWSLLHDSVLEDKESEPALANALRRNRLTQLTV</sequence>
<organism evidence="5 6">
    <name type="scientific">Modicella reniformis</name>
    <dbReference type="NCBI Taxonomy" id="1440133"/>
    <lineage>
        <taxon>Eukaryota</taxon>
        <taxon>Fungi</taxon>
        <taxon>Fungi incertae sedis</taxon>
        <taxon>Mucoromycota</taxon>
        <taxon>Mortierellomycotina</taxon>
        <taxon>Mortierellomycetes</taxon>
        <taxon>Mortierellales</taxon>
        <taxon>Mortierellaceae</taxon>
        <taxon>Modicella</taxon>
    </lineage>
</organism>
<feature type="domain" description="HTH myb-type" evidence="4">
    <location>
        <begin position="570"/>
        <end position="616"/>
    </location>
</feature>
<evidence type="ECO:0000256" key="2">
    <source>
        <dbReference type="SAM" id="MobiDB-lite"/>
    </source>
</evidence>
<dbReference type="Proteomes" id="UP000749646">
    <property type="component" value="Unassembled WGS sequence"/>
</dbReference>
<feature type="compositionally biased region" description="Low complexity" evidence="2">
    <location>
        <begin position="27"/>
        <end position="55"/>
    </location>
</feature>
<proteinExistence type="predicted"/>
<dbReference type="GO" id="GO:0000981">
    <property type="term" value="F:DNA-binding transcription factor activity, RNA polymerase II-specific"/>
    <property type="evidence" value="ECO:0007669"/>
    <property type="project" value="TreeGrafter"/>
</dbReference>
<dbReference type="PROSITE" id="PS50090">
    <property type="entry name" value="MYB_LIKE"/>
    <property type="match status" value="5"/>
</dbReference>
<protein>
    <submittedName>
        <fullName evidence="5">Myblike DNAbinding domain-containing protein</fullName>
    </submittedName>
</protein>
<reference evidence="5" key="1">
    <citation type="journal article" date="2020" name="Fungal Divers.">
        <title>Resolving the Mortierellaceae phylogeny through synthesis of multi-gene phylogenetics and phylogenomics.</title>
        <authorList>
            <person name="Vandepol N."/>
            <person name="Liber J."/>
            <person name="Desiro A."/>
            <person name="Na H."/>
            <person name="Kennedy M."/>
            <person name="Barry K."/>
            <person name="Grigoriev I.V."/>
            <person name="Miller A.N."/>
            <person name="O'Donnell K."/>
            <person name="Stajich J.E."/>
            <person name="Bonito G."/>
        </authorList>
    </citation>
    <scope>NUCLEOTIDE SEQUENCE</scope>
    <source>
        <strain evidence="5">MES-2147</strain>
    </source>
</reference>
<dbReference type="PROSITE" id="PS51294">
    <property type="entry name" value="HTH_MYB"/>
    <property type="match status" value="2"/>
</dbReference>
<feature type="domain" description="Myb-like" evidence="3">
    <location>
        <begin position="568"/>
        <end position="613"/>
    </location>
</feature>
<keyword evidence="1" id="KW-0175">Coiled coil</keyword>
<name>A0A9P6M8G2_9FUNG</name>
<dbReference type="SUPFAM" id="SSF46689">
    <property type="entry name" value="Homeodomain-like"/>
    <property type="match status" value="4"/>
</dbReference>
<dbReference type="Gene3D" id="1.10.10.60">
    <property type="entry name" value="Homeodomain-like"/>
    <property type="match status" value="5"/>
</dbReference>
<keyword evidence="6" id="KW-1185">Reference proteome</keyword>
<evidence type="ECO:0000259" key="4">
    <source>
        <dbReference type="PROSITE" id="PS51294"/>
    </source>
</evidence>
<feature type="domain" description="Myb-like" evidence="3">
    <location>
        <begin position="117"/>
        <end position="158"/>
    </location>
</feature>
<feature type="domain" description="HTH myb-type" evidence="4">
    <location>
        <begin position="222"/>
        <end position="270"/>
    </location>
</feature>
<feature type="region of interest" description="Disordered" evidence="2">
    <location>
        <begin position="325"/>
        <end position="357"/>
    </location>
</feature>
<evidence type="ECO:0000313" key="5">
    <source>
        <dbReference type="EMBL" id="KAF9979488.1"/>
    </source>
</evidence>
<evidence type="ECO:0000259" key="3">
    <source>
        <dbReference type="PROSITE" id="PS50090"/>
    </source>
</evidence>
<dbReference type="SMART" id="SM00717">
    <property type="entry name" value="SANT"/>
    <property type="match status" value="6"/>
</dbReference>
<accession>A0A9P6M8G2</accession>
<dbReference type="AlphaFoldDB" id="A0A9P6M8G2"/>
<gene>
    <name evidence="5" type="primary">SNAPC4_1</name>
    <name evidence="5" type="ORF">BGZ65_006483</name>
</gene>
<feature type="coiled-coil region" evidence="1">
    <location>
        <begin position="497"/>
        <end position="524"/>
    </location>
</feature>
<dbReference type="Pfam" id="PF00249">
    <property type="entry name" value="Myb_DNA-binding"/>
    <property type="match status" value="2"/>
</dbReference>